<dbReference type="AlphaFoldDB" id="I5BUN0"/>
<dbReference type="Proteomes" id="UP000004622">
    <property type="component" value="Unassembled WGS sequence"/>
</dbReference>
<gene>
    <name evidence="1" type="ORF">A33O_15975</name>
</gene>
<evidence type="ECO:0000313" key="1">
    <source>
        <dbReference type="EMBL" id="EIM73282.1"/>
    </source>
</evidence>
<sequence>MARAHDELVGRLVRPGLHALCGFAPGRHRVTTAGGTAFTTTMGVIDRVHDDAAVVRALAHPALAAGLAQAHIAVVRVRNGANRCKAATRNEALFAGVETQDRHALITADELNVSAGRPSDLTALLGLHLDIVHNRANRHCRKRHRIARLHVDRLVAGDNLVAGSQTLRCQNVGQLAVLITNQRDERGAVRIVFDALDRCRHVKLATLEVDQTVGALVTAALKASGDATRVVAAALARQTLRQTLHGLALVKARAVNDDQLALAWGYRFILLKCHCLFLAARLEASRDVDGMTFSQRDDRFLHVALAANRSAKTLHLALANKRVDTGNLDAEERLDCSLDFRLRRLAVHIEDHLVVFRRHGRFLGDRRADDHVIVAKLRHLKRSSRASTAALERTSVPRRRMS</sequence>
<protein>
    <submittedName>
        <fullName evidence="1">NAD(FAD)-dependent dehydrogenase</fullName>
    </submittedName>
</protein>
<reference evidence="1 2" key="1">
    <citation type="journal article" date="2012" name="J. Bacteriol.">
        <title>Genome Sequence of Nitratireductor aquibiodomus Strain RA22.</title>
        <authorList>
            <person name="Singh A."/>
            <person name="Jangir P.K."/>
            <person name="Kumari C."/>
            <person name="Sharma R."/>
        </authorList>
    </citation>
    <scope>NUCLEOTIDE SEQUENCE [LARGE SCALE GENOMIC DNA]</scope>
    <source>
        <strain evidence="1 2">RA22</strain>
    </source>
</reference>
<accession>I5BUN0</accession>
<organism evidence="1 2">
    <name type="scientific">Nitratireductor aquibiodomus RA22</name>
    <dbReference type="NCBI Taxonomy" id="1189611"/>
    <lineage>
        <taxon>Bacteria</taxon>
        <taxon>Pseudomonadati</taxon>
        <taxon>Pseudomonadota</taxon>
        <taxon>Alphaproteobacteria</taxon>
        <taxon>Hyphomicrobiales</taxon>
        <taxon>Phyllobacteriaceae</taxon>
        <taxon>Nitratireductor</taxon>
    </lineage>
</organism>
<name>I5BUN0_9HYPH</name>
<comment type="caution">
    <text evidence="1">The sequence shown here is derived from an EMBL/GenBank/DDBJ whole genome shotgun (WGS) entry which is preliminary data.</text>
</comment>
<proteinExistence type="predicted"/>
<evidence type="ECO:0000313" key="2">
    <source>
        <dbReference type="Proteomes" id="UP000004622"/>
    </source>
</evidence>
<dbReference type="EMBL" id="AJXZ01000040">
    <property type="protein sequence ID" value="EIM73282.1"/>
    <property type="molecule type" value="Genomic_DNA"/>
</dbReference>